<name>A0A2T8HSP6_9RHOB</name>
<dbReference type="GO" id="GO:0005886">
    <property type="term" value="C:plasma membrane"/>
    <property type="evidence" value="ECO:0007669"/>
    <property type="project" value="UniProtKB-SubCell"/>
</dbReference>
<feature type="transmembrane region" description="Helical" evidence="9">
    <location>
        <begin position="53"/>
        <end position="72"/>
    </location>
</feature>
<feature type="transmembrane region" description="Helical" evidence="9">
    <location>
        <begin position="21"/>
        <end position="41"/>
    </location>
</feature>
<protein>
    <recommendedName>
        <fullName evidence="9">TRAP transporter small permease protein</fullName>
    </recommendedName>
</protein>
<dbReference type="Pfam" id="PF04290">
    <property type="entry name" value="DctQ"/>
    <property type="match status" value="1"/>
</dbReference>
<evidence type="ECO:0000256" key="7">
    <source>
        <dbReference type="ARBA" id="ARBA00023136"/>
    </source>
</evidence>
<dbReference type="OrthoDB" id="9794346at2"/>
<keyword evidence="6 9" id="KW-1133">Transmembrane helix</keyword>
<feature type="transmembrane region" description="Helical" evidence="9">
    <location>
        <begin position="93"/>
        <end position="117"/>
    </location>
</feature>
<comment type="similarity">
    <text evidence="8 9">Belongs to the TRAP transporter small permease family.</text>
</comment>
<keyword evidence="12" id="KW-1185">Reference proteome</keyword>
<evidence type="ECO:0000259" key="10">
    <source>
        <dbReference type="Pfam" id="PF04290"/>
    </source>
</evidence>
<dbReference type="InterPro" id="IPR055348">
    <property type="entry name" value="DctQ"/>
</dbReference>
<dbReference type="GO" id="GO:0022857">
    <property type="term" value="F:transmembrane transporter activity"/>
    <property type="evidence" value="ECO:0007669"/>
    <property type="project" value="UniProtKB-UniRule"/>
</dbReference>
<sequence length="176" mass="19513">MNRLATIADRIDRSVDLLGHALSWLIGLTVVTCAAVAVLRYTLGVGWGWMQDLYLWANAVAFMMAAGPAFLLGRHVRVDFLYGAFSLRGKARVDLYGTLFLLFPTVIAIAWLCYPYVLDSWKRWEGTLNVGGMPGVYLIKSVLVLFCIPLAAHGVSMVIRSYLSLHGTSNDKENDQ</sequence>
<evidence type="ECO:0000256" key="3">
    <source>
        <dbReference type="ARBA" id="ARBA00022475"/>
    </source>
</evidence>
<evidence type="ECO:0000256" key="6">
    <source>
        <dbReference type="ARBA" id="ARBA00022989"/>
    </source>
</evidence>
<evidence type="ECO:0000256" key="8">
    <source>
        <dbReference type="ARBA" id="ARBA00038436"/>
    </source>
</evidence>
<dbReference type="InterPro" id="IPR007387">
    <property type="entry name" value="TRAP_DctQ"/>
</dbReference>
<comment type="caution">
    <text evidence="11">The sequence shown here is derived from an EMBL/GenBank/DDBJ whole genome shotgun (WGS) entry which is preliminary data.</text>
</comment>
<comment type="subcellular location">
    <subcellularLocation>
        <location evidence="1 9">Cell inner membrane</location>
        <topology evidence="1 9">Multi-pass membrane protein</topology>
    </subcellularLocation>
</comment>
<gene>
    <name evidence="11" type="ORF">DDE20_12815</name>
</gene>
<comment type="function">
    <text evidence="9">Part of the tripartite ATP-independent periplasmic (TRAP) transport system.</text>
</comment>
<keyword evidence="7 9" id="KW-0472">Membrane</keyword>
<evidence type="ECO:0000256" key="1">
    <source>
        <dbReference type="ARBA" id="ARBA00004429"/>
    </source>
</evidence>
<feature type="domain" description="Tripartite ATP-independent periplasmic transporters DctQ component" evidence="10">
    <location>
        <begin position="29"/>
        <end position="161"/>
    </location>
</feature>
<evidence type="ECO:0000256" key="9">
    <source>
        <dbReference type="RuleBase" id="RU369079"/>
    </source>
</evidence>
<reference evidence="11 12" key="1">
    <citation type="submission" date="2018-04" db="EMBL/GenBank/DDBJ databases">
        <title>Pararhodobacter oceanense sp. nov., isolated from marine intertidal sediment.</title>
        <authorList>
            <person name="Wang X.-L."/>
            <person name="Du Z.-J."/>
        </authorList>
    </citation>
    <scope>NUCLEOTIDE SEQUENCE [LARGE SCALE GENOMIC DNA]</scope>
    <source>
        <strain evidence="11 12">AM505</strain>
    </source>
</reference>
<dbReference type="PANTHER" id="PTHR35011">
    <property type="entry name" value="2,3-DIKETO-L-GULONATE TRAP TRANSPORTER SMALL PERMEASE PROTEIN YIAM"/>
    <property type="match status" value="1"/>
</dbReference>
<keyword evidence="3" id="KW-1003">Cell membrane</keyword>
<evidence type="ECO:0000256" key="5">
    <source>
        <dbReference type="ARBA" id="ARBA00022692"/>
    </source>
</evidence>
<evidence type="ECO:0000256" key="4">
    <source>
        <dbReference type="ARBA" id="ARBA00022519"/>
    </source>
</evidence>
<keyword evidence="5 9" id="KW-0812">Transmembrane</keyword>
<dbReference type="PANTHER" id="PTHR35011:SF4">
    <property type="entry name" value="SLL1102 PROTEIN"/>
    <property type="match status" value="1"/>
</dbReference>
<feature type="transmembrane region" description="Helical" evidence="9">
    <location>
        <begin position="137"/>
        <end position="159"/>
    </location>
</feature>
<comment type="subunit">
    <text evidence="9">The complex comprises the extracytoplasmic solute receptor protein and the two transmembrane proteins.</text>
</comment>
<accession>A0A2T8HSP6</accession>
<evidence type="ECO:0000313" key="12">
    <source>
        <dbReference type="Proteomes" id="UP000245911"/>
    </source>
</evidence>
<dbReference type="AlphaFoldDB" id="A0A2T8HSP6"/>
<dbReference type="EMBL" id="QDKM01000005">
    <property type="protein sequence ID" value="PVH28446.1"/>
    <property type="molecule type" value="Genomic_DNA"/>
</dbReference>
<evidence type="ECO:0000256" key="2">
    <source>
        <dbReference type="ARBA" id="ARBA00022448"/>
    </source>
</evidence>
<keyword evidence="2 9" id="KW-0813">Transport</keyword>
<keyword evidence="4 9" id="KW-0997">Cell inner membrane</keyword>
<organism evidence="11 12">
    <name type="scientific">Pararhodobacter oceanensis</name>
    <dbReference type="NCBI Taxonomy" id="2172121"/>
    <lineage>
        <taxon>Bacteria</taxon>
        <taxon>Pseudomonadati</taxon>
        <taxon>Pseudomonadota</taxon>
        <taxon>Alphaproteobacteria</taxon>
        <taxon>Rhodobacterales</taxon>
        <taxon>Paracoccaceae</taxon>
        <taxon>Pararhodobacter</taxon>
    </lineage>
</organism>
<dbReference type="RefSeq" id="WP_116558898.1">
    <property type="nucleotide sequence ID" value="NZ_QDKM01000005.1"/>
</dbReference>
<evidence type="ECO:0000313" key="11">
    <source>
        <dbReference type="EMBL" id="PVH28446.1"/>
    </source>
</evidence>
<proteinExistence type="inferred from homology"/>
<dbReference type="Proteomes" id="UP000245911">
    <property type="component" value="Unassembled WGS sequence"/>
</dbReference>